<gene>
    <name evidence="4" type="ORF">TM35_000061060</name>
</gene>
<feature type="region of interest" description="Disordered" evidence="2">
    <location>
        <begin position="303"/>
        <end position="395"/>
    </location>
</feature>
<keyword evidence="3" id="KW-0732">Signal</keyword>
<evidence type="ECO:0000256" key="1">
    <source>
        <dbReference type="SAM" id="Coils"/>
    </source>
</evidence>
<sequence length="476" mass="52287">MTTMSIQLRRVVYLLVLLQCCVCVAYADRAAGTLNTSNVTSVESSDDLTSRLDELISSVHGLTKDAEKTLDSTKKVTSKCTAALKNVSDAESRVIEFTNEINDLLKKVKDGVINVDDKVIKAEETFQMLELATNVCRETVTNVKKATDNSTTAVATLTEKSNALSDLTEKYYQSLFLITPVVPDVFLRRMQKYEDGTAKAKAAQKVVKDLRSAQQSAQREADTALKKAEEAAKAALLLKEKIEKLRSNGNAKVASAPKTEKDRQEANLHSSVINQERVNEEAKYKYDNKAATSERTQKELITNLARKDAESRVESPLENNLTEGTKTQQFVDKMHDISVNKQTKSLTKIADEETQRDENNGETKTSESLRGHAQKKGTMSEEGTDNETASANHKNGQHLITEKQTSRNSQSETTTLTTSTAADIIKSSNKESYGSLSPSSIALNVNKLKDNSSSPALVHGSLLLLLLWVLGCTLVC</sequence>
<comment type="caution">
    <text evidence="4">The sequence shown here is derived from an EMBL/GenBank/DDBJ whole genome shotgun (WGS) entry which is preliminary data.</text>
</comment>
<feature type="compositionally biased region" description="Basic and acidic residues" evidence="2">
    <location>
        <begin position="305"/>
        <end position="315"/>
    </location>
</feature>
<feature type="compositionally biased region" description="Basic and acidic residues" evidence="2">
    <location>
        <begin position="349"/>
        <end position="370"/>
    </location>
</feature>
<dbReference type="EMBL" id="NBCO01000006">
    <property type="protein sequence ID" value="ORC91101.1"/>
    <property type="molecule type" value="Genomic_DNA"/>
</dbReference>
<feature type="region of interest" description="Disordered" evidence="2">
    <location>
        <begin position="249"/>
        <end position="276"/>
    </location>
</feature>
<feature type="chain" id="PRO_5012913646" evidence="3">
    <location>
        <begin position="28"/>
        <end position="476"/>
    </location>
</feature>
<accession>A0A1X0P2L2</accession>
<evidence type="ECO:0000256" key="3">
    <source>
        <dbReference type="SAM" id="SignalP"/>
    </source>
</evidence>
<keyword evidence="5" id="KW-1185">Reference proteome</keyword>
<evidence type="ECO:0000256" key="2">
    <source>
        <dbReference type="SAM" id="MobiDB-lite"/>
    </source>
</evidence>
<feature type="compositionally biased region" description="Polar residues" evidence="2">
    <location>
        <begin position="267"/>
        <end position="276"/>
    </location>
</feature>
<dbReference type="Proteomes" id="UP000192257">
    <property type="component" value="Unassembled WGS sequence"/>
</dbReference>
<dbReference type="RefSeq" id="XP_028885167.1">
    <property type="nucleotide sequence ID" value="XM_029023143.1"/>
</dbReference>
<keyword evidence="1" id="KW-0175">Coiled coil</keyword>
<proteinExistence type="predicted"/>
<dbReference type="VEuPathDB" id="TriTrypDB:TM35_000061060"/>
<dbReference type="GeneID" id="39982923"/>
<evidence type="ECO:0000313" key="5">
    <source>
        <dbReference type="Proteomes" id="UP000192257"/>
    </source>
</evidence>
<evidence type="ECO:0000313" key="4">
    <source>
        <dbReference type="EMBL" id="ORC91101.1"/>
    </source>
</evidence>
<reference evidence="4 5" key="1">
    <citation type="submission" date="2017-03" db="EMBL/GenBank/DDBJ databases">
        <title>An alternative strategy for trypanosome survival in the mammalian bloodstream revealed through genome and transcriptome analysis of the ubiquitous bovine parasite Trypanosoma (Megatrypanum) theileri.</title>
        <authorList>
            <person name="Kelly S."/>
            <person name="Ivens A."/>
            <person name="Mott A."/>
            <person name="O'Neill E."/>
            <person name="Emms D."/>
            <person name="Macleod O."/>
            <person name="Voorheis P."/>
            <person name="Matthews J."/>
            <person name="Matthews K."/>
            <person name="Carrington M."/>
        </authorList>
    </citation>
    <scope>NUCLEOTIDE SEQUENCE [LARGE SCALE GENOMIC DNA]</scope>
    <source>
        <strain evidence="4">Edinburgh</strain>
    </source>
</reference>
<dbReference type="AlphaFoldDB" id="A0A1X0P2L2"/>
<feature type="signal peptide" evidence="3">
    <location>
        <begin position="1"/>
        <end position="27"/>
    </location>
</feature>
<feature type="coiled-coil region" evidence="1">
    <location>
        <begin position="200"/>
        <end position="248"/>
    </location>
</feature>
<name>A0A1X0P2L2_9TRYP</name>
<protein>
    <submittedName>
        <fullName evidence="4">Uncharacterized protein</fullName>
    </submittedName>
</protein>
<organism evidence="4 5">
    <name type="scientific">Trypanosoma theileri</name>
    <dbReference type="NCBI Taxonomy" id="67003"/>
    <lineage>
        <taxon>Eukaryota</taxon>
        <taxon>Discoba</taxon>
        <taxon>Euglenozoa</taxon>
        <taxon>Kinetoplastea</taxon>
        <taxon>Metakinetoplastina</taxon>
        <taxon>Trypanosomatida</taxon>
        <taxon>Trypanosomatidae</taxon>
        <taxon>Trypanosoma</taxon>
    </lineage>
</organism>
<feature type="compositionally biased region" description="Polar residues" evidence="2">
    <location>
        <begin position="317"/>
        <end position="330"/>
    </location>
</feature>